<dbReference type="PANTHER" id="PTHR34295">
    <property type="entry name" value="BIOTIN TRANSPORTER BIOY"/>
    <property type="match status" value="1"/>
</dbReference>
<evidence type="ECO:0000313" key="4">
    <source>
        <dbReference type="EMBL" id="ANC78217.1"/>
    </source>
</evidence>
<dbReference type="Pfam" id="PF02632">
    <property type="entry name" value="BioY"/>
    <property type="match status" value="1"/>
</dbReference>
<dbReference type="PIRSF" id="PIRSF016661">
    <property type="entry name" value="BioY"/>
    <property type="match status" value="1"/>
</dbReference>
<accession>A0A160IPY7</accession>
<dbReference type="KEGG" id="fpn:ABE65_015985"/>
<feature type="transmembrane region" description="Helical" evidence="3">
    <location>
        <begin position="12"/>
        <end position="34"/>
    </location>
</feature>
<protein>
    <recommendedName>
        <fullName evidence="2">Biotin transporter</fullName>
    </recommendedName>
</protein>
<keyword evidence="2" id="KW-1003">Cell membrane</keyword>
<comment type="subcellular location">
    <subcellularLocation>
        <location evidence="2">Cell membrane</location>
        <topology evidence="2">Multi-pass membrane protein</topology>
    </subcellularLocation>
</comment>
<keyword evidence="2" id="KW-0813">Transport</keyword>
<dbReference type="RefSeq" id="WP_066396983.1">
    <property type="nucleotide sequence ID" value="NZ_CP015378.1"/>
</dbReference>
<keyword evidence="5" id="KW-1185">Reference proteome</keyword>
<dbReference type="STRING" id="1221500.ABE65_015985"/>
<comment type="similarity">
    <text evidence="1 2">Belongs to the BioY family.</text>
</comment>
<feature type="transmembrane region" description="Helical" evidence="3">
    <location>
        <begin position="54"/>
        <end position="74"/>
    </location>
</feature>
<keyword evidence="2 3" id="KW-0472">Membrane</keyword>
<dbReference type="Gene3D" id="1.10.1760.20">
    <property type="match status" value="1"/>
</dbReference>
<gene>
    <name evidence="4" type="ORF">ABE65_015985</name>
</gene>
<dbReference type="GO" id="GO:0015225">
    <property type="term" value="F:biotin transmembrane transporter activity"/>
    <property type="evidence" value="ECO:0007669"/>
    <property type="project" value="UniProtKB-UniRule"/>
</dbReference>
<name>A0A160IPY7_9BACL</name>
<dbReference type="AlphaFoldDB" id="A0A160IPY7"/>
<organism evidence="4 5">
    <name type="scientific">Fictibacillus phosphorivorans</name>
    <dbReference type="NCBI Taxonomy" id="1221500"/>
    <lineage>
        <taxon>Bacteria</taxon>
        <taxon>Bacillati</taxon>
        <taxon>Bacillota</taxon>
        <taxon>Bacilli</taxon>
        <taxon>Bacillales</taxon>
        <taxon>Fictibacillaceae</taxon>
        <taxon>Fictibacillus</taxon>
    </lineage>
</organism>
<evidence type="ECO:0000256" key="1">
    <source>
        <dbReference type="ARBA" id="ARBA00010692"/>
    </source>
</evidence>
<keyword evidence="3" id="KW-0812">Transmembrane</keyword>
<feature type="transmembrane region" description="Helical" evidence="3">
    <location>
        <begin position="150"/>
        <end position="171"/>
    </location>
</feature>
<feature type="transmembrane region" description="Helical" evidence="3">
    <location>
        <begin position="112"/>
        <end position="138"/>
    </location>
</feature>
<evidence type="ECO:0000256" key="3">
    <source>
        <dbReference type="SAM" id="Phobius"/>
    </source>
</evidence>
<reference evidence="4 5" key="1">
    <citation type="submission" date="2016-04" db="EMBL/GenBank/DDBJ databases">
        <title>Complete genome sequence of Fictibacillus phosphorivorans G25-29, a strain toxic to nematodes.</title>
        <authorList>
            <person name="Zheng Z."/>
        </authorList>
    </citation>
    <scope>NUCLEOTIDE SEQUENCE [LARGE SCALE GENOMIC DNA]</scope>
    <source>
        <strain evidence="4 5">G25-29</strain>
    </source>
</reference>
<dbReference type="EMBL" id="CP015378">
    <property type="protein sequence ID" value="ANC78217.1"/>
    <property type="molecule type" value="Genomic_DNA"/>
</dbReference>
<evidence type="ECO:0000256" key="2">
    <source>
        <dbReference type="PIRNR" id="PIRNR016661"/>
    </source>
</evidence>
<dbReference type="GO" id="GO:0005886">
    <property type="term" value="C:plasma membrane"/>
    <property type="evidence" value="ECO:0007669"/>
    <property type="project" value="UniProtKB-SubCell"/>
</dbReference>
<dbReference type="PANTHER" id="PTHR34295:SF1">
    <property type="entry name" value="BIOTIN TRANSPORTER BIOY"/>
    <property type="match status" value="1"/>
</dbReference>
<dbReference type="Proteomes" id="UP000076623">
    <property type="component" value="Chromosome"/>
</dbReference>
<dbReference type="InterPro" id="IPR003784">
    <property type="entry name" value="BioY"/>
</dbReference>
<proteinExistence type="inferred from homology"/>
<evidence type="ECO:0000313" key="5">
    <source>
        <dbReference type="Proteomes" id="UP000076623"/>
    </source>
</evidence>
<feature type="transmembrane region" description="Helical" evidence="3">
    <location>
        <begin position="80"/>
        <end position="105"/>
    </location>
</feature>
<sequence>MHETNQKLKMSLYAALMAGITAILAQLTIPLPLVPITGQTLAIGLCATILGRRYGTLAVMIYVAMGAIGLPVFSEAKGGFMVLIGPTGGYIVGFIIAAYVTGLILEKTSFTLLPAVVANIAGMVITLVFGAVQLKFIASLSWEQAMSGGVIPFLLVGVIKAILAAILGVTIRRRLMSAKLLPKEETRAA</sequence>
<keyword evidence="3" id="KW-1133">Transmembrane helix</keyword>